<comment type="caution">
    <text evidence="2">The sequence shown here is derived from an EMBL/GenBank/DDBJ whole genome shotgun (WGS) entry which is preliminary data.</text>
</comment>
<dbReference type="AlphaFoldDB" id="A0AAD6NFA0"/>
<evidence type="ECO:0000313" key="3">
    <source>
        <dbReference type="Proteomes" id="UP001221413"/>
    </source>
</evidence>
<sequence length="165" mass="18211">MSTAVSKNASDKLEAERTLIAIRRDLERLHRLAPASLPKGSYHAIVALLPSSQDILAAPPQPPSATASAFATLRFTRRVLVSTVVRAIWLTIFVLAAVGGTTVGFMLLIYLLTKMDWNLSFADEGRAWRQHSDGYYYWGMPQESYTSTVQATVVTDVPEIDGRDI</sequence>
<proteinExistence type="predicted"/>
<evidence type="ECO:0000313" key="2">
    <source>
        <dbReference type="EMBL" id="KAJ6257291.1"/>
    </source>
</evidence>
<dbReference type="Proteomes" id="UP001221413">
    <property type="component" value="Unassembled WGS sequence"/>
</dbReference>
<gene>
    <name evidence="2" type="ORF">Dda_8180</name>
</gene>
<keyword evidence="1" id="KW-1133">Transmembrane helix</keyword>
<organism evidence="2 3">
    <name type="scientific">Drechslerella dactyloides</name>
    <name type="common">Nematode-trapping fungus</name>
    <name type="synonym">Arthrobotrys dactyloides</name>
    <dbReference type="NCBI Taxonomy" id="74499"/>
    <lineage>
        <taxon>Eukaryota</taxon>
        <taxon>Fungi</taxon>
        <taxon>Dikarya</taxon>
        <taxon>Ascomycota</taxon>
        <taxon>Pezizomycotina</taxon>
        <taxon>Orbiliomycetes</taxon>
        <taxon>Orbiliales</taxon>
        <taxon>Orbiliaceae</taxon>
        <taxon>Drechslerella</taxon>
    </lineage>
</organism>
<feature type="transmembrane region" description="Helical" evidence="1">
    <location>
        <begin position="87"/>
        <end position="112"/>
    </location>
</feature>
<accession>A0AAD6NFA0</accession>
<keyword evidence="3" id="KW-1185">Reference proteome</keyword>
<reference evidence="2" key="1">
    <citation type="submission" date="2023-01" db="EMBL/GenBank/DDBJ databases">
        <title>The chitinases involved in constricting ring structure development in the nematode-trapping fungus Drechslerella dactyloides.</title>
        <authorList>
            <person name="Wang R."/>
            <person name="Zhang L."/>
            <person name="Tang P."/>
            <person name="Li S."/>
            <person name="Liang L."/>
        </authorList>
    </citation>
    <scope>NUCLEOTIDE SEQUENCE</scope>
    <source>
        <strain evidence="2">YMF1.00031</strain>
    </source>
</reference>
<keyword evidence="1" id="KW-0812">Transmembrane</keyword>
<dbReference type="EMBL" id="JAQGDS010000011">
    <property type="protein sequence ID" value="KAJ6257291.1"/>
    <property type="molecule type" value="Genomic_DNA"/>
</dbReference>
<keyword evidence="1" id="KW-0472">Membrane</keyword>
<name>A0AAD6NFA0_DREDA</name>
<protein>
    <submittedName>
        <fullName evidence="2">Uncharacterized protein</fullName>
    </submittedName>
</protein>
<evidence type="ECO:0000256" key="1">
    <source>
        <dbReference type="SAM" id="Phobius"/>
    </source>
</evidence>